<accession>A0A2J8A3Y2</accession>
<feature type="compositionally biased region" description="Low complexity" evidence="1">
    <location>
        <begin position="173"/>
        <end position="190"/>
    </location>
</feature>
<dbReference type="AlphaFoldDB" id="A0A2J8A3Y2"/>
<keyword evidence="3" id="KW-1185">Reference proteome</keyword>
<feature type="region of interest" description="Disordered" evidence="1">
    <location>
        <begin position="158"/>
        <end position="191"/>
    </location>
</feature>
<protein>
    <submittedName>
        <fullName evidence="2">Uncharacterized protein</fullName>
    </submittedName>
</protein>
<feature type="compositionally biased region" description="Low complexity" evidence="1">
    <location>
        <begin position="289"/>
        <end position="316"/>
    </location>
</feature>
<comment type="caution">
    <text evidence="2">The sequence shown here is derived from an EMBL/GenBank/DDBJ whole genome shotgun (WGS) entry which is preliminary data.</text>
</comment>
<name>A0A2J8A3Y2_9CHLO</name>
<evidence type="ECO:0000256" key="1">
    <source>
        <dbReference type="SAM" id="MobiDB-lite"/>
    </source>
</evidence>
<reference evidence="2 3" key="1">
    <citation type="journal article" date="2017" name="Mol. Biol. Evol.">
        <title>The 4-celled Tetrabaena socialis nuclear genome reveals the essential components for genetic control of cell number at the origin of multicellularity in the volvocine lineage.</title>
        <authorList>
            <person name="Featherston J."/>
            <person name="Arakaki Y."/>
            <person name="Hanschen E.R."/>
            <person name="Ferris P.J."/>
            <person name="Michod R.E."/>
            <person name="Olson B.J.S.C."/>
            <person name="Nozaki H."/>
            <person name="Durand P.M."/>
        </authorList>
    </citation>
    <scope>NUCLEOTIDE SEQUENCE [LARGE SCALE GENOMIC DNA]</scope>
    <source>
        <strain evidence="2 3">NIES-571</strain>
    </source>
</reference>
<sequence length="505" mass="49453">MAEDALRLADALRDVDHALRRCRASGGGAPLVDRTCLAGSLARGTFSGPEFEPAAFVAFVNLDLQFGAYDVPEALDVLAAEVRGCVGGTKAAGVQGSSVAERARPRLCVKDAECRGGLWVEITLPGPGGDATRYGADAAAAGQDAVVQIWLAENMRSGRAGAPPETAAPPPTAAASIPPTGGDRPGPTGDQCGVLYDALGPVDPEAALGQQRNGLGGVERAARDAARLQARQAGSGGGTGTAAATGAKGTAAWAARLSCGFEEARRLFWSRQPPAALRAAAAAHRLWHRAAAAPREPQGAAEQGSETSAGGSSSGPAGSGGGGAGADAAAKSGEALAARGQPELAGGHVLHLLDLLALHASRERRQLAPEAGAAAGQAAGTPLPAVTGEERAVVRRLFELLAANGNPGGGGSGAVGAGGGGRGLYVAFGGGVLAQGAAGGGWGAGTEDEASLAGGGGAGSAPGTVVLDPCVPALNVYAAACEAVGGAQRLQELAAKALELALSEC</sequence>
<dbReference type="OrthoDB" id="543684at2759"/>
<evidence type="ECO:0000313" key="3">
    <source>
        <dbReference type="Proteomes" id="UP000236333"/>
    </source>
</evidence>
<organism evidence="2 3">
    <name type="scientific">Tetrabaena socialis</name>
    <dbReference type="NCBI Taxonomy" id="47790"/>
    <lineage>
        <taxon>Eukaryota</taxon>
        <taxon>Viridiplantae</taxon>
        <taxon>Chlorophyta</taxon>
        <taxon>core chlorophytes</taxon>
        <taxon>Chlorophyceae</taxon>
        <taxon>CS clade</taxon>
        <taxon>Chlamydomonadales</taxon>
        <taxon>Tetrabaenaceae</taxon>
        <taxon>Tetrabaena</taxon>
    </lineage>
</organism>
<dbReference type="Proteomes" id="UP000236333">
    <property type="component" value="Unassembled WGS sequence"/>
</dbReference>
<gene>
    <name evidence="2" type="ORF">TSOC_006342</name>
</gene>
<dbReference type="EMBL" id="PGGS01000190">
    <property type="protein sequence ID" value="PNH07242.1"/>
    <property type="molecule type" value="Genomic_DNA"/>
</dbReference>
<feature type="region of interest" description="Disordered" evidence="1">
    <location>
        <begin position="289"/>
        <end position="328"/>
    </location>
</feature>
<evidence type="ECO:0000313" key="2">
    <source>
        <dbReference type="EMBL" id="PNH07242.1"/>
    </source>
</evidence>
<proteinExistence type="predicted"/>